<evidence type="ECO:0000313" key="2">
    <source>
        <dbReference type="EMBL" id="MFD2113783.1"/>
    </source>
</evidence>
<dbReference type="InterPro" id="IPR051043">
    <property type="entry name" value="Sulfatase_Mod_Factor_Kinase"/>
</dbReference>
<gene>
    <name evidence="2" type="ORF">ACFSJC_18195</name>
</gene>
<comment type="caution">
    <text evidence="2">The sequence shown here is derived from an EMBL/GenBank/DDBJ whole genome shotgun (WGS) entry which is preliminary data.</text>
</comment>
<dbReference type="InterPro" id="IPR042095">
    <property type="entry name" value="SUMF_sf"/>
</dbReference>
<evidence type="ECO:0000259" key="1">
    <source>
        <dbReference type="Pfam" id="PF03781"/>
    </source>
</evidence>
<dbReference type="RefSeq" id="WP_386028618.1">
    <property type="nucleotide sequence ID" value="NZ_JBHUHX010000058.1"/>
</dbReference>
<dbReference type="InterPro" id="IPR005532">
    <property type="entry name" value="SUMF_dom"/>
</dbReference>
<reference evidence="3" key="1">
    <citation type="journal article" date="2019" name="Int. J. Syst. Evol. Microbiol.">
        <title>The Global Catalogue of Microorganisms (GCM) 10K type strain sequencing project: providing services to taxonomists for standard genome sequencing and annotation.</title>
        <authorList>
            <consortium name="The Broad Institute Genomics Platform"/>
            <consortium name="The Broad Institute Genome Sequencing Center for Infectious Disease"/>
            <person name="Wu L."/>
            <person name="Ma J."/>
        </authorList>
    </citation>
    <scope>NUCLEOTIDE SEQUENCE [LARGE SCALE GENOMIC DNA]</scope>
    <source>
        <strain evidence="3">KACC 12597</strain>
    </source>
</reference>
<sequence length="264" mass="29709">MLFDPSPPLFPADWAIAWGEDAYGLWQACEIAGVRQVMRWCPPGRFLMGSPPDEPERGDNEAQHEVTLTRSFWLAETACTQALWQAVMGDNPAHFREDPEHPVEQVSWDDCQDFLARANRSRDDSLVLRLPTEAEWEYVCRAGTRTAFSFGDALGTEQANYDGNFPYRGPKGPYRERTLPVQSFAPNPWGLYQMYGNVWEWCADWFGDYPAGPALDPNGPADGASRVLRGGSWYSFGRHLRSAFRSHYAPASRYGSFGLRLAGG</sequence>
<proteinExistence type="predicted"/>
<dbReference type="SUPFAM" id="SSF56436">
    <property type="entry name" value="C-type lectin-like"/>
    <property type="match status" value="1"/>
</dbReference>
<organism evidence="2 3">
    <name type="scientific">Thiorhodococcus fuscus</name>
    <dbReference type="NCBI Taxonomy" id="527200"/>
    <lineage>
        <taxon>Bacteria</taxon>
        <taxon>Pseudomonadati</taxon>
        <taxon>Pseudomonadota</taxon>
        <taxon>Gammaproteobacteria</taxon>
        <taxon>Chromatiales</taxon>
        <taxon>Chromatiaceae</taxon>
        <taxon>Thiorhodococcus</taxon>
    </lineage>
</organism>
<evidence type="ECO:0000313" key="3">
    <source>
        <dbReference type="Proteomes" id="UP001597337"/>
    </source>
</evidence>
<keyword evidence="3" id="KW-1185">Reference proteome</keyword>
<dbReference type="EMBL" id="JBHUHX010000058">
    <property type="protein sequence ID" value="MFD2113783.1"/>
    <property type="molecule type" value="Genomic_DNA"/>
</dbReference>
<dbReference type="InterPro" id="IPR016187">
    <property type="entry name" value="CTDL_fold"/>
</dbReference>
<dbReference type="PANTHER" id="PTHR23150:SF19">
    <property type="entry name" value="FORMYLGLYCINE-GENERATING ENZYME"/>
    <property type="match status" value="1"/>
</dbReference>
<accession>A0ABW4YDL4</accession>
<dbReference type="PANTHER" id="PTHR23150">
    <property type="entry name" value="SULFATASE MODIFYING FACTOR 1, 2"/>
    <property type="match status" value="1"/>
</dbReference>
<dbReference type="Gene3D" id="3.90.1580.10">
    <property type="entry name" value="paralog of FGE (formylglycine-generating enzyme)"/>
    <property type="match status" value="1"/>
</dbReference>
<protein>
    <submittedName>
        <fullName evidence="2">Formylglycine-generating enzyme family protein</fullName>
    </submittedName>
</protein>
<dbReference type="Proteomes" id="UP001597337">
    <property type="component" value="Unassembled WGS sequence"/>
</dbReference>
<feature type="domain" description="Sulfatase-modifying factor enzyme-like" evidence="1">
    <location>
        <begin position="40"/>
        <end position="262"/>
    </location>
</feature>
<dbReference type="Pfam" id="PF03781">
    <property type="entry name" value="FGE-sulfatase"/>
    <property type="match status" value="1"/>
</dbReference>
<name>A0ABW4YDL4_9GAMM</name>